<dbReference type="EMBL" id="CACRZD030000004">
    <property type="protein sequence ID" value="CAA6658257.1"/>
    <property type="molecule type" value="Genomic_DNA"/>
</dbReference>
<organism evidence="2">
    <name type="scientific">Spirodela intermedia</name>
    <name type="common">Intermediate duckweed</name>
    <dbReference type="NCBI Taxonomy" id="51605"/>
    <lineage>
        <taxon>Eukaryota</taxon>
        <taxon>Viridiplantae</taxon>
        <taxon>Streptophyta</taxon>
        <taxon>Embryophyta</taxon>
        <taxon>Tracheophyta</taxon>
        <taxon>Spermatophyta</taxon>
        <taxon>Magnoliopsida</taxon>
        <taxon>Liliopsida</taxon>
        <taxon>Araceae</taxon>
        <taxon>Lemnoideae</taxon>
        <taxon>Spirodela</taxon>
    </lineage>
</organism>
<reference evidence="2 3" key="1">
    <citation type="submission" date="2019-12" db="EMBL/GenBank/DDBJ databases">
        <authorList>
            <person name="Scholz U."/>
            <person name="Mascher M."/>
            <person name="Fiebig A."/>
        </authorList>
    </citation>
    <scope>NUCLEOTIDE SEQUENCE</scope>
</reference>
<dbReference type="AlphaFoldDB" id="A0A7I8IL53"/>
<feature type="compositionally biased region" description="Polar residues" evidence="1">
    <location>
        <begin position="51"/>
        <end position="62"/>
    </location>
</feature>
<proteinExistence type="predicted"/>
<evidence type="ECO:0000313" key="3">
    <source>
        <dbReference type="Proteomes" id="UP001189122"/>
    </source>
</evidence>
<protein>
    <submittedName>
        <fullName evidence="2">Uncharacterized protein</fullName>
    </submittedName>
</protein>
<accession>A0A7I8IL53</accession>
<keyword evidence="3" id="KW-1185">Reference proteome</keyword>
<dbReference type="Proteomes" id="UP001189122">
    <property type="component" value="Unassembled WGS sequence"/>
</dbReference>
<gene>
    <name evidence="2" type="ORF">SI7747_04004704</name>
</gene>
<feature type="compositionally biased region" description="Polar residues" evidence="1">
    <location>
        <begin position="8"/>
        <end position="18"/>
    </location>
</feature>
<feature type="region of interest" description="Disordered" evidence="1">
    <location>
        <begin position="1"/>
        <end position="62"/>
    </location>
</feature>
<sequence>MDGRGLSSPISEGTSQGTPFARAEREGGGYIKSGSSATGDPGHERHGMDGSDSSNPTDSNIF</sequence>
<dbReference type="EMBL" id="LR743591">
    <property type="protein sequence ID" value="CAA2618537.1"/>
    <property type="molecule type" value="Genomic_DNA"/>
</dbReference>
<evidence type="ECO:0000313" key="2">
    <source>
        <dbReference type="EMBL" id="CAA2618537.1"/>
    </source>
</evidence>
<name>A0A7I8IL53_SPIIN</name>
<evidence type="ECO:0000256" key="1">
    <source>
        <dbReference type="SAM" id="MobiDB-lite"/>
    </source>
</evidence>